<keyword evidence="3 4" id="KW-0479">Metal-binding</keyword>
<dbReference type="HAMAP" id="MF_01121">
    <property type="entry name" value="Sirtuin_ClassIII"/>
    <property type="match status" value="1"/>
</dbReference>
<comment type="function">
    <text evidence="3">NAD-dependent lysine deacetylase and desuccinylase that specifically removes acetyl and succinyl groups on target proteins. Modulates the activities of several proteins which are inactive in their acylated form.</text>
</comment>
<dbReference type="Gene3D" id="3.40.50.1220">
    <property type="entry name" value="TPP-binding domain"/>
    <property type="match status" value="1"/>
</dbReference>
<feature type="binding site" evidence="3">
    <location>
        <position position="238"/>
    </location>
    <ligand>
        <name>NAD(+)</name>
        <dbReference type="ChEBI" id="CHEBI:57540"/>
    </ligand>
</feature>
<keyword evidence="7" id="KW-1185">Reference proteome</keyword>
<comment type="catalytic activity">
    <reaction evidence="3">
        <text>N(6)-succinyl-L-lysyl-[protein] + NAD(+) + H2O = 2''-O-succinyl-ADP-D-ribose + nicotinamide + L-lysyl-[protein]</text>
        <dbReference type="Rhea" id="RHEA:47668"/>
        <dbReference type="Rhea" id="RHEA-COMP:9752"/>
        <dbReference type="Rhea" id="RHEA-COMP:11877"/>
        <dbReference type="ChEBI" id="CHEBI:15377"/>
        <dbReference type="ChEBI" id="CHEBI:17154"/>
        <dbReference type="ChEBI" id="CHEBI:29969"/>
        <dbReference type="ChEBI" id="CHEBI:57540"/>
        <dbReference type="ChEBI" id="CHEBI:87830"/>
        <dbReference type="ChEBI" id="CHEBI:87832"/>
    </reaction>
</comment>
<dbReference type="InterPro" id="IPR026590">
    <property type="entry name" value="Ssirtuin_cat_dom"/>
</dbReference>
<evidence type="ECO:0000259" key="5">
    <source>
        <dbReference type="PROSITE" id="PS50305"/>
    </source>
</evidence>
<feature type="binding site" evidence="3">
    <location>
        <begin position="109"/>
        <end position="112"/>
    </location>
    <ligand>
        <name>NAD(+)</name>
        <dbReference type="ChEBI" id="CHEBI:57540"/>
    </ligand>
</feature>
<dbReference type="GO" id="GO:0036054">
    <property type="term" value="F:protein-malonyllysine demalonylase activity"/>
    <property type="evidence" value="ECO:0007669"/>
    <property type="project" value="InterPro"/>
</dbReference>
<protein>
    <recommendedName>
        <fullName evidence="3">NAD-dependent protein deacylase</fullName>
        <ecNumber evidence="3">2.3.1.286</ecNumber>
    </recommendedName>
    <alternativeName>
        <fullName evidence="3">Regulatory protein SIR2 homolog</fullName>
    </alternativeName>
</protein>
<dbReference type="GO" id="GO:0008270">
    <property type="term" value="F:zinc ion binding"/>
    <property type="evidence" value="ECO:0007669"/>
    <property type="project" value="UniProtKB-UniRule"/>
</dbReference>
<keyword evidence="3 4" id="KW-0862">Zinc</keyword>
<keyword evidence="3" id="KW-0963">Cytoplasm</keyword>
<sequence>MSVPVGGGAEAALGAVRARLARARRVAALTGAGVSAASGLPTFRGALGFWREHRAEDLATPQAYARDPLLVWEWYAARFHAAAAAAPNGAHLHLARLEAQLPDFTLVTQNVDGLHARSGSRRVLELHGNLTKSRCERCGHLDALAPGFALPPCCSRCGSRARPNVVWFGEHLPERAFEAAAAAFSRAEVALVIGTSGVVEPAASLGRLAAQRGAVVVEINPEPTPLTPYATLSLRQDAVSGLHALLGPLTPPPG</sequence>
<feature type="binding site" evidence="3">
    <location>
        <begin position="194"/>
        <end position="196"/>
    </location>
    <ligand>
        <name>NAD(+)</name>
        <dbReference type="ChEBI" id="CHEBI:57540"/>
    </ligand>
</feature>
<dbReference type="AlphaFoldDB" id="D7CVL4"/>
<dbReference type="HOGENOM" id="CLU_023643_3_1_0"/>
<dbReference type="GO" id="GO:0005737">
    <property type="term" value="C:cytoplasm"/>
    <property type="evidence" value="ECO:0007669"/>
    <property type="project" value="UniProtKB-SubCell"/>
</dbReference>
<evidence type="ECO:0000313" key="7">
    <source>
        <dbReference type="Proteomes" id="UP000000379"/>
    </source>
</evidence>
<comment type="similarity">
    <text evidence="3">Belongs to the sirtuin family. Class III subfamily.</text>
</comment>
<proteinExistence type="inferred from homology"/>
<dbReference type="RefSeq" id="WP_013179284.1">
    <property type="nucleotide sequence ID" value="NC_014221.1"/>
</dbReference>
<reference evidence="6 7" key="2">
    <citation type="journal article" date="2011" name="Stand. Genomic Sci.">
        <title>Complete genome sequence of Truepera radiovictrix type strain (RQ-24).</title>
        <authorList>
            <person name="Ivanova N."/>
            <person name="Rohde C."/>
            <person name="Munk C."/>
            <person name="Nolan M."/>
            <person name="Lucas S."/>
            <person name="Del Rio T.G."/>
            <person name="Tice H."/>
            <person name="Deshpande S."/>
            <person name="Cheng J.F."/>
            <person name="Tapia R."/>
            <person name="Han C."/>
            <person name="Goodwin L."/>
            <person name="Pitluck S."/>
            <person name="Liolios K."/>
            <person name="Mavromatis K."/>
            <person name="Mikhailova N."/>
            <person name="Pati A."/>
            <person name="Chen A."/>
            <person name="Palaniappan K."/>
            <person name="Land M."/>
            <person name="Hauser L."/>
            <person name="Chang Y.J."/>
            <person name="Jeffries C.D."/>
            <person name="Brambilla E."/>
            <person name="Rohde M."/>
            <person name="Goker M."/>
            <person name="Tindall B.J."/>
            <person name="Woyke T."/>
            <person name="Bristow J."/>
            <person name="Eisen J.A."/>
            <person name="Markowitz V."/>
            <person name="Hugenholtz P."/>
            <person name="Kyrpides N.C."/>
            <person name="Klenk H.P."/>
            <person name="Lapidus A."/>
        </authorList>
    </citation>
    <scope>NUCLEOTIDE SEQUENCE [LARGE SCALE GENOMIC DNA]</scope>
    <source>
        <strain evidence="7">DSM 17093 / CIP 108686 / LMG 22925 / RQ-24</strain>
    </source>
</reference>
<evidence type="ECO:0000256" key="3">
    <source>
        <dbReference type="HAMAP-Rule" id="MF_01121"/>
    </source>
</evidence>
<dbReference type="InterPro" id="IPR003000">
    <property type="entry name" value="Sirtuin"/>
</dbReference>
<feature type="binding site" evidence="3">
    <location>
        <position position="75"/>
    </location>
    <ligand>
        <name>substrate</name>
    </ligand>
</feature>
<dbReference type="GO" id="GO:0036055">
    <property type="term" value="F:protein-succinyllysine desuccinylase activity"/>
    <property type="evidence" value="ECO:0007669"/>
    <property type="project" value="UniProtKB-UniRule"/>
</dbReference>
<dbReference type="SUPFAM" id="SSF52467">
    <property type="entry name" value="DHS-like NAD/FAD-binding domain"/>
    <property type="match status" value="1"/>
</dbReference>
<comment type="catalytic activity">
    <reaction evidence="3">
        <text>N(6)-acetyl-L-lysyl-[protein] + NAD(+) + H2O = 2''-O-acetyl-ADP-D-ribose + nicotinamide + L-lysyl-[protein]</text>
        <dbReference type="Rhea" id="RHEA:43636"/>
        <dbReference type="Rhea" id="RHEA-COMP:9752"/>
        <dbReference type="Rhea" id="RHEA-COMP:10731"/>
        <dbReference type="ChEBI" id="CHEBI:15377"/>
        <dbReference type="ChEBI" id="CHEBI:17154"/>
        <dbReference type="ChEBI" id="CHEBI:29969"/>
        <dbReference type="ChEBI" id="CHEBI:57540"/>
        <dbReference type="ChEBI" id="CHEBI:61930"/>
        <dbReference type="ChEBI" id="CHEBI:83767"/>
        <dbReference type="EC" id="2.3.1.286"/>
    </reaction>
</comment>
<dbReference type="InterPro" id="IPR027546">
    <property type="entry name" value="Sirtuin_class_III"/>
</dbReference>
<evidence type="ECO:0000256" key="4">
    <source>
        <dbReference type="PROSITE-ProRule" id="PRU00236"/>
    </source>
</evidence>
<dbReference type="PANTHER" id="PTHR11085:SF4">
    <property type="entry name" value="NAD-DEPENDENT PROTEIN DEACYLASE"/>
    <property type="match status" value="1"/>
</dbReference>
<dbReference type="KEGG" id="tra:Trad_2824"/>
<dbReference type="GO" id="GO:0017136">
    <property type="term" value="F:histone deacetylase activity, NAD-dependent"/>
    <property type="evidence" value="ECO:0007669"/>
    <property type="project" value="TreeGrafter"/>
</dbReference>
<gene>
    <name evidence="3" type="primary">cobB</name>
    <name evidence="6" type="ordered locus">Trad_2824</name>
</gene>
<dbReference type="NCBIfam" id="NF001753">
    <property type="entry name" value="PRK00481.1-3"/>
    <property type="match status" value="1"/>
</dbReference>
<feature type="binding site" evidence="3">
    <location>
        <begin position="31"/>
        <end position="50"/>
    </location>
    <ligand>
        <name>NAD(+)</name>
        <dbReference type="ChEBI" id="CHEBI:57540"/>
    </ligand>
</feature>
<feature type="binding site" evidence="3">
    <location>
        <position position="78"/>
    </location>
    <ligand>
        <name>substrate</name>
    </ligand>
</feature>
<dbReference type="PANTHER" id="PTHR11085">
    <property type="entry name" value="NAD-DEPENDENT PROTEIN DEACYLASE SIRTUIN-5, MITOCHONDRIAL-RELATED"/>
    <property type="match status" value="1"/>
</dbReference>
<dbReference type="eggNOG" id="COG0846">
    <property type="taxonomic scope" value="Bacteria"/>
</dbReference>
<evidence type="ECO:0000256" key="2">
    <source>
        <dbReference type="ARBA" id="ARBA00023027"/>
    </source>
</evidence>
<feature type="domain" description="Deacetylase sirtuin-type" evidence="5">
    <location>
        <begin position="1"/>
        <end position="254"/>
    </location>
</feature>
<comment type="cofactor">
    <cofactor evidence="3">
        <name>Zn(2+)</name>
        <dbReference type="ChEBI" id="CHEBI:29105"/>
    </cofactor>
    <text evidence="3">Binds 1 zinc ion per subunit.</text>
</comment>
<feature type="binding site" evidence="3 4">
    <location>
        <position position="157"/>
    </location>
    <ligand>
        <name>Zn(2+)</name>
        <dbReference type="ChEBI" id="CHEBI:29105"/>
    </ligand>
</feature>
<evidence type="ECO:0000313" key="6">
    <source>
        <dbReference type="EMBL" id="ADI15925.1"/>
    </source>
</evidence>
<keyword evidence="2 3" id="KW-0520">NAD</keyword>
<dbReference type="InterPro" id="IPR050134">
    <property type="entry name" value="NAD-dep_sirtuin_deacylases"/>
</dbReference>
<comment type="domain">
    <text evidence="3">2 residues (Tyr-75 and Arg-78) present in a large hydrophobic pocket are probably involved in substrate specificity. They are important for desuccinylation activity, but dispensable for deacetylation activity.</text>
</comment>
<feature type="binding site" evidence="3">
    <location>
        <begin position="220"/>
        <end position="222"/>
    </location>
    <ligand>
        <name>NAD(+)</name>
        <dbReference type="ChEBI" id="CHEBI:57540"/>
    </ligand>
</feature>
<reference evidence="7" key="1">
    <citation type="submission" date="2010-05" db="EMBL/GenBank/DDBJ databases">
        <title>The complete genome of Truepera radiovictris DSM 17093.</title>
        <authorList>
            <consortium name="US DOE Joint Genome Institute (JGI-PGF)"/>
            <person name="Lucas S."/>
            <person name="Copeland A."/>
            <person name="Lapidus A."/>
            <person name="Glavina del Rio T."/>
            <person name="Dalin E."/>
            <person name="Tice H."/>
            <person name="Bruce D."/>
            <person name="Goodwin L."/>
            <person name="Pitluck S."/>
            <person name="Kyrpides N."/>
            <person name="Mavromatis K."/>
            <person name="Ovchinnikova G."/>
            <person name="Munk A.C."/>
            <person name="Detter J.C."/>
            <person name="Han C."/>
            <person name="Tapia R."/>
            <person name="Land M."/>
            <person name="Hauser L."/>
            <person name="Markowitz V."/>
            <person name="Cheng J.-F."/>
            <person name="Hugenholtz P."/>
            <person name="Woyke T."/>
            <person name="Wu D."/>
            <person name="Tindall B."/>
            <person name="Pomrenke H.G."/>
            <person name="Brambilla E."/>
            <person name="Klenk H.-P."/>
            <person name="Eisen J.A."/>
        </authorList>
    </citation>
    <scope>NUCLEOTIDE SEQUENCE [LARGE SCALE GENOMIC DNA]</scope>
    <source>
        <strain evidence="7">DSM 17093 / CIP 108686 / LMG 22925 / RQ-24</strain>
    </source>
</reference>
<evidence type="ECO:0000256" key="1">
    <source>
        <dbReference type="ARBA" id="ARBA00022679"/>
    </source>
</evidence>
<name>D7CVL4_TRURR</name>
<dbReference type="EMBL" id="CP002049">
    <property type="protein sequence ID" value="ADI15925.1"/>
    <property type="molecule type" value="Genomic_DNA"/>
</dbReference>
<dbReference type="Gene3D" id="3.30.1600.10">
    <property type="entry name" value="SIR2/SIRT2 'Small Domain"/>
    <property type="match status" value="1"/>
</dbReference>
<feature type="binding site" evidence="3 4">
    <location>
        <position position="138"/>
    </location>
    <ligand>
        <name>Zn(2+)</name>
        <dbReference type="ChEBI" id="CHEBI:29105"/>
    </ligand>
</feature>
<dbReference type="GO" id="GO:0070403">
    <property type="term" value="F:NAD+ binding"/>
    <property type="evidence" value="ECO:0007669"/>
    <property type="project" value="UniProtKB-UniRule"/>
</dbReference>
<dbReference type="STRING" id="649638.Trad_2824"/>
<comment type="subcellular location">
    <subcellularLocation>
        <location evidence="3">Cytoplasm</location>
    </subcellularLocation>
</comment>
<feature type="binding site" evidence="3 4">
    <location>
        <position position="154"/>
    </location>
    <ligand>
        <name>Zn(2+)</name>
        <dbReference type="ChEBI" id="CHEBI:29105"/>
    </ligand>
</feature>
<feature type="active site" description="Proton acceptor" evidence="3 4">
    <location>
        <position position="127"/>
    </location>
</feature>
<dbReference type="InterPro" id="IPR026591">
    <property type="entry name" value="Sirtuin_cat_small_dom_sf"/>
</dbReference>
<dbReference type="InterPro" id="IPR029035">
    <property type="entry name" value="DHS-like_NAD/FAD-binding_dom"/>
</dbReference>
<dbReference type="PROSITE" id="PS50305">
    <property type="entry name" value="SIRTUIN"/>
    <property type="match status" value="1"/>
</dbReference>
<dbReference type="EC" id="2.3.1.286" evidence="3"/>
<organism evidence="6 7">
    <name type="scientific">Truepera radiovictrix (strain DSM 17093 / CIP 108686 / LMG 22925 / RQ-24)</name>
    <dbReference type="NCBI Taxonomy" id="649638"/>
    <lineage>
        <taxon>Bacteria</taxon>
        <taxon>Thermotogati</taxon>
        <taxon>Deinococcota</taxon>
        <taxon>Deinococci</taxon>
        <taxon>Trueperales</taxon>
        <taxon>Trueperaceae</taxon>
        <taxon>Truepera</taxon>
    </lineage>
</organism>
<feature type="binding site" evidence="3 4">
    <location>
        <position position="135"/>
    </location>
    <ligand>
        <name>Zn(2+)</name>
        <dbReference type="ChEBI" id="CHEBI:29105"/>
    </ligand>
</feature>
<dbReference type="Pfam" id="PF02146">
    <property type="entry name" value="SIR2"/>
    <property type="match status" value="1"/>
</dbReference>
<keyword evidence="1" id="KW-0808">Transferase</keyword>
<accession>D7CVL4</accession>
<dbReference type="Proteomes" id="UP000000379">
    <property type="component" value="Chromosome"/>
</dbReference>